<gene>
    <name evidence="2" type="ORF">Cflav_PD2684</name>
</gene>
<sequence length="61" mass="6745">MYKIIGANQTEYGPISVDQLRQWITEGRVNAQTLAQAEGETGWKPISQYPEFAGSFATTPP</sequence>
<feature type="domain" description="GYF" evidence="1">
    <location>
        <begin position="7"/>
        <end position="52"/>
    </location>
</feature>
<evidence type="ECO:0000313" key="2">
    <source>
        <dbReference type="EMBL" id="EEF59880.1"/>
    </source>
</evidence>
<proteinExistence type="predicted"/>
<evidence type="ECO:0000259" key="1">
    <source>
        <dbReference type="Pfam" id="PF14237"/>
    </source>
</evidence>
<name>B9XJK4_PEDPL</name>
<evidence type="ECO:0000313" key="3">
    <source>
        <dbReference type="Proteomes" id="UP000003688"/>
    </source>
</evidence>
<comment type="caution">
    <text evidence="2">The sequence shown here is derived from an EMBL/GenBank/DDBJ whole genome shotgun (WGS) entry which is preliminary data.</text>
</comment>
<dbReference type="OrthoDB" id="188379at2"/>
<reference evidence="2 3" key="1">
    <citation type="journal article" date="2011" name="J. Bacteriol.">
        <title>Genome sequence of 'Pedosphaera parvula' Ellin514, an aerobic Verrucomicrobial isolate from pasture soil.</title>
        <authorList>
            <person name="Kant R."/>
            <person name="van Passel M.W."/>
            <person name="Sangwan P."/>
            <person name="Palva A."/>
            <person name="Lucas S."/>
            <person name="Copeland A."/>
            <person name="Lapidus A."/>
            <person name="Glavina Del Rio T."/>
            <person name="Dalin E."/>
            <person name="Tice H."/>
            <person name="Bruce D."/>
            <person name="Goodwin L."/>
            <person name="Pitluck S."/>
            <person name="Chertkov O."/>
            <person name="Larimer F.W."/>
            <person name="Land M.L."/>
            <person name="Hauser L."/>
            <person name="Brettin T.S."/>
            <person name="Detter J.C."/>
            <person name="Han S."/>
            <person name="de Vos W.M."/>
            <person name="Janssen P.H."/>
            <person name="Smidt H."/>
        </authorList>
    </citation>
    <scope>NUCLEOTIDE SEQUENCE [LARGE SCALE GENOMIC DNA]</scope>
    <source>
        <strain evidence="2 3">Ellin514</strain>
    </source>
</reference>
<dbReference type="InterPro" id="IPR025640">
    <property type="entry name" value="GYF_2"/>
</dbReference>
<protein>
    <submittedName>
        <fullName evidence="2">RDD domain containing protein</fullName>
    </submittedName>
</protein>
<dbReference type="AlphaFoldDB" id="B9XJK4"/>
<dbReference type="Proteomes" id="UP000003688">
    <property type="component" value="Unassembled WGS sequence"/>
</dbReference>
<keyword evidence="3" id="KW-1185">Reference proteome</keyword>
<accession>B9XJK4</accession>
<dbReference type="EMBL" id="ABOX02000022">
    <property type="protein sequence ID" value="EEF59880.1"/>
    <property type="molecule type" value="Genomic_DNA"/>
</dbReference>
<organism evidence="2 3">
    <name type="scientific">Pedosphaera parvula (strain Ellin514)</name>
    <dbReference type="NCBI Taxonomy" id="320771"/>
    <lineage>
        <taxon>Bacteria</taxon>
        <taxon>Pseudomonadati</taxon>
        <taxon>Verrucomicrobiota</taxon>
        <taxon>Pedosphaerae</taxon>
        <taxon>Pedosphaerales</taxon>
        <taxon>Pedosphaeraceae</taxon>
        <taxon>Pedosphaera</taxon>
    </lineage>
</organism>
<dbReference type="Pfam" id="PF14237">
    <property type="entry name" value="GYF_2"/>
    <property type="match status" value="1"/>
</dbReference>
<dbReference type="RefSeq" id="WP_007415997.1">
    <property type="nucleotide sequence ID" value="NZ_ABOX02000022.1"/>
</dbReference>
<dbReference type="InterPro" id="IPR035445">
    <property type="entry name" value="GYF-like_dom_sf"/>
</dbReference>
<feature type="non-terminal residue" evidence="2">
    <location>
        <position position="61"/>
    </location>
</feature>
<dbReference type="SUPFAM" id="SSF55277">
    <property type="entry name" value="GYF domain"/>
    <property type="match status" value="1"/>
</dbReference>